<evidence type="ECO:0000256" key="1">
    <source>
        <dbReference type="ARBA" id="ARBA00023015"/>
    </source>
</evidence>
<dbReference type="SMART" id="SM00346">
    <property type="entry name" value="HTH_ICLR"/>
    <property type="match status" value="1"/>
</dbReference>
<dbReference type="GO" id="GO:0045892">
    <property type="term" value="P:negative regulation of DNA-templated transcription"/>
    <property type="evidence" value="ECO:0007669"/>
    <property type="project" value="TreeGrafter"/>
</dbReference>
<dbReference type="Pfam" id="PF09339">
    <property type="entry name" value="HTH_IclR"/>
    <property type="match status" value="1"/>
</dbReference>
<dbReference type="Gene3D" id="1.10.10.10">
    <property type="entry name" value="Winged helix-like DNA-binding domain superfamily/Winged helix DNA-binding domain"/>
    <property type="match status" value="1"/>
</dbReference>
<accession>D5UYS7</accession>
<dbReference type="SUPFAM" id="SSF55781">
    <property type="entry name" value="GAF domain-like"/>
    <property type="match status" value="1"/>
</dbReference>
<dbReference type="GO" id="GO:0003677">
    <property type="term" value="F:DNA binding"/>
    <property type="evidence" value="ECO:0007669"/>
    <property type="project" value="UniProtKB-KW"/>
</dbReference>
<dbReference type="EMBL" id="CP001966">
    <property type="protein sequence ID" value="ADG80380.1"/>
    <property type="molecule type" value="Genomic_DNA"/>
</dbReference>
<feature type="domain" description="IclR-ED" evidence="5">
    <location>
        <begin position="83"/>
        <end position="262"/>
    </location>
</feature>
<name>D5UYS7_TSUPD</name>
<dbReference type="InterPro" id="IPR036388">
    <property type="entry name" value="WH-like_DNA-bd_sf"/>
</dbReference>
<dbReference type="PROSITE" id="PS51077">
    <property type="entry name" value="HTH_ICLR"/>
    <property type="match status" value="1"/>
</dbReference>
<sequence length="264" mass="27644">MPTMRPDGCQTQRMCPAERNDGAVVIRAAALLCAYRPGDGALGVSELARRTGLPKSTVHRLSGNLVDAGLLERSGTALRLGLRLFEIGQLATGHRDLVDAARPVLADLRSATRSTVHLARLEGAEVVYFEVLPGPDAPNLRSRVGGRMPAHATGVGKAILAFAGDDALGPVLAAGLPRLSTRTITSPALLRRQLQRIRDDGVAYEREESGNGTVCVACPILDGNGAPVAAVSVAGWSNRMRPERVAPAVRAAALTLSRVAGSRG</sequence>
<feature type="domain" description="HTH iclR-type" evidence="4">
    <location>
        <begin position="22"/>
        <end position="82"/>
    </location>
</feature>
<dbReference type="InterPro" id="IPR050707">
    <property type="entry name" value="HTH_MetabolicPath_Reg"/>
</dbReference>
<dbReference type="Gene3D" id="3.30.450.40">
    <property type="match status" value="1"/>
</dbReference>
<dbReference type="InterPro" id="IPR014757">
    <property type="entry name" value="Tscrpt_reg_IclR_C"/>
</dbReference>
<keyword evidence="1" id="KW-0805">Transcription regulation</keyword>
<evidence type="ECO:0000259" key="4">
    <source>
        <dbReference type="PROSITE" id="PS51077"/>
    </source>
</evidence>
<dbReference type="PROSITE" id="PS51078">
    <property type="entry name" value="ICLR_ED"/>
    <property type="match status" value="1"/>
</dbReference>
<dbReference type="eggNOG" id="COG1414">
    <property type="taxonomic scope" value="Bacteria"/>
</dbReference>
<dbReference type="SUPFAM" id="SSF46785">
    <property type="entry name" value="Winged helix' DNA-binding domain"/>
    <property type="match status" value="1"/>
</dbReference>
<dbReference type="InterPro" id="IPR036390">
    <property type="entry name" value="WH_DNA-bd_sf"/>
</dbReference>
<dbReference type="InterPro" id="IPR029016">
    <property type="entry name" value="GAF-like_dom_sf"/>
</dbReference>
<evidence type="ECO:0000313" key="6">
    <source>
        <dbReference type="EMBL" id="ADG80380.1"/>
    </source>
</evidence>
<dbReference type="PANTHER" id="PTHR30136">
    <property type="entry name" value="HELIX-TURN-HELIX TRANSCRIPTIONAL REGULATOR, ICLR FAMILY"/>
    <property type="match status" value="1"/>
</dbReference>
<proteinExistence type="predicted"/>
<keyword evidence="2" id="KW-0238">DNA-binding</keyword>
<evidence type="ECO:0000313" key="7">
    <source>
        <dbReference type="Proteomes" id="UP000001213"/>
    </source>
</evidence>
<reference evidence="6 7" key="2">
    <citation type="journal article" date="2011" name="Stand. Genomic Sci.">
        <title>Complete genome sequence of Tsukamurella paurometabola type strain (no. 33).</title>
        <authorList>
            <person name="Munk A.C."/>
            <person name="Lapidus A."/>
            <person name="Lucas S."/>
            <person name="Nolan M."/>
            <person name="Tice H."/>
            <person name="Cheng J.F."/>
            <person name="Del Rio T.G."/>
            <person name="Goodwin L."/>
            <person name="Pitluck S."/>
            <person name="Liolios K."/>
            <person name="Huntemann M."/>
            <person name="Ivanova N."/>
            <person name="Mavromatis K."/>
            <person name="Mikhailova N."/>
            <person name="Pati A."/>
            <person name="Chen A."/>
            <person name="Palaniappan K."/>
            <person name="Tapia R."/>
            <person name="Han C."/>
            <person name="Land M."/>
            <person name="Hauser L."/>
            <person name="Chang Y.J."/>
            <person name="Jeffries C.D."/>
            <person name="Brettin T."/>
            <person name="Yasawong M."/>
            <person name="Brambilla E.M."/>
            <person name="Rohde M."/>
            <person name="Sikorski J."/>
            <person name="Goker M."/>
            <person name="Detter J.C."/>
            <person name="Woyke T."/>
            <person name="Bristow J."/>
            <person name="Eisen J.A."/>
            <person name="Markowitz V."/>
            <person name="Hugenholtz P."/>
            <person name="Kyrpides N.C."/>
            <person name="Klenk H.P."/>
        </authorList>
    </citation>
    <scope>NUCLEOTIDE SEQUENCE [LARGE SCALE GENOMIC DNA]</scope>
    <source>
        <strain evidence="7">ATCC 8368 / DSM 20162 / CCUG 35730 / CIP 100753 / JCM 10117 / KCTC 9821 / NBRC 16120 / NCIMB 702349 / NCTC 13040</strain>
    </source>
</reference>
<organism evidence="6 7">
    <name type="scientific">Tsukamurella paurometabola (strain ATCC 8368 / DSM 20162 / CCUG 35730 / CIP 100753 / JCM 10117 / KCTC 9821 / NBRC 16120 / NCIMB 702349 / NCTC 13040)</name>
    <name type="common">Corynebacterium paurometabolum</name>
    <dbReference type="NCBI Taxonomy" id="521096"/>
    <lineage>
        <taxon>Bacteria</taxon>
        <taxon>Bacillati</taxon>
        <taxon>Actinomycetota</taxon>
        <taxon>Actinomycetes</taxon>
        <taxon>Mycobacteriales</taxon>
        <taxon>Tsukamurellaceae</taxon>
        <taxon>Tsukamurella</taxon>
    </lineage>
</organism>
<evidence type="ECO:0000256" key="2">
    <source>
        <dbReference type="ARBA" id="ARBA00023125"/>
    </source>
</evidence>
<dbReference type="PANTHER" id="PTHR30136:SF24">
    <property type="entry name" value="HTH-TYPE TRANSCRIPTIONAL REPRESSOR ALLR"/>
    <property type="match status" value="1"/>
</dbReference>
<dbReference type="STRING" id="521096.Tpau_3802"/>
<dbReference type="InterPro" id="IPR005471">
    <property type="entry name" value="Tscrpt_reg_IclR_N"/>
</dbReference>
<keyword evidence="3" id="KW-0804">Transcription</keyword>
<evidence type="ECO:0000259" key="5">
    <source>
        <dbReference type="PROSITE" id="PS51078"/>
    </source>
</evidence>
<reference evidence="7" key="1">
    <citation type="submission" date="2010-03" db="EMBL/GenBank/DDBJ databases">
        <title>The complete chromosome of Tsukamurella paurometabola DSM 20162.</title>
        <authorList>
            <consortium name="US DOE Joint Genome Institute (JGI-PGF)"/>
            <person name="Lucas S."/>
            <person name="Copeland A."/>
            <person name="Lapidus A."/>
            <person name="Glavina del Rio T."/>
            <person name="Dalin E."/>
            <person name="Tice H."/>
            <person name="Bruce D."/>
            <person name="Goodwin L."/>
            <person name="Pitluck S."/>
            <person name="Kyrpides N."/>
            <person name="Mavromatis K."/>
            <person name="Ivanova N."/>
            <person name="Mikhailova N."/>
            <person name="Munk A.C."/>
            <person name="Brettin T."/>
            <person name="Detter J.C."/>
            <person name="Tapia R."/>
            <person name="Han C."/>
            <person name="Larimer F."/>
            <person name="Land M."/>
            <person name="Hauser L."/>
            <person name="Markowitz V."/>
            <person name="Cheng J.-F."/>
            <person name="Hugenholtz P."/>
            <person name="Woyke T."/>
            <person name="Wu D."/>
            <person name="Jando M."/>
            <person name="Brambilla E."/>
            <person name="Klenk H.-P."/>
            <person name="Eisen J.A."/>
        </authorList>
    </citation>
    <scope>NUCLEOTIDE SEQUENCE [LARGE SCALE GENOMIC DNA]</scope>
    <source>
        <strain evidence="7">ATCC 8368 / DSM 20162 / CCUG 35730 / CIP 100753 / JCM 10117 / KCTC 9821 / NBRC 16120 / NCIMB 702349 / NCTC 13040</strain>
    </source>
</reference>
<gene>
    <name evidence="6" type="ordered locus">Tpau_3802</name>
</gene>
<evidence type="ECO:0000256" key="3">
    <source>
        <dbReference type="ARBA" id="ARBA00023163"/>
    </source>
</evidence>
<dbReference type="AlphaFoldDB" id="D5UYS7"/>
<protein>
    <submittedName>
        <fullName evidence="6">Transcriptional regulator, IclR family</fullName>
    </submittedName>
</protein>
<dbReference type="Proteomes" id="UP000001213">
    <property type="component" value="Chromosome"/>
</dbReference>
<keyword evidence="7" id="KW-1185">Reference proteome</keyword>
<dbReference type="HOGENOM" id="CLU_062618_7_3_11"/>
<dbReference type="KEGG" id="tpr:Tpau_3802"/>
<dbReference type="Pfam" id="PF01614">
    <property type="entry name" value="IclR_C"/>
    <property type="match status" value="1"/>
</dbReference>
<dbReference type="GO" id="GO:0003700">
    <property type="term" value="F:DNA-binding transcription factor activity"/>
    <property type="evidence" value="ECO:0007669"/>
    <property type="project" value="TreeGrafter"/>
</dbReference>